<protein>
    <submittedName>
        <fullName evidence="2">Uncharacterized protein</fullName>
    </submittedName>
</protein>
<sequence>MTSAVSTYNAAQYKSDCTEQITQTDGPDTTLVPEHHTPQETSNNDTEAVKAAQAREARRLRDWNELVVVRDRVSRILDFRPIHVPTRDDSFPSRTPMAVIPFPPVDRTNKGDMIPAQESYIESADAVNRAIMQQRYYAELASEYESSQVDGTDHWQSWEERRMRALDPCLSGSGLTNGGERGWWNTEDWIETYKSYGSDSGLPHYHG</sequence>
<dbReference type="HOGENOM" id="CLU_1570433_0_0_1"/>
<organism evidence="2 3">
    <name type="scientific">Ceriporiopsis subvermispora (strain B)</name>
    <name type="common">White-rot fungus</name>
    <name type="synonym">Gelatoporia subvermispora</name>
    <dbReference type="NCBI Taxonomy" id="914234"/>
    <lineage>
        <taxon>Eukaryota</taxon>
        <taxon>Fungi</taxon>
        <taxon>Dikarya</taxon>
        <taxon>Basidiomycota</taxon>
        <taxon>Agaricomycotina</taxon>
        <taxon>Agaricomycetes</taxon>
        <taxon>Polyporales</taxon>
        <taxon>Gelatoporiaceae</taxon>
        <taxon>Gelatoporia</taxon>
    </lineage>
</organism>
<feature type="compositionally biased region" description="Polar residues" evidence="1">
    <location>
        <begin position="18"/>
        <end position="27"/>
    </location>
</feature>
<gene>
    <name evidence="2" type="ORF">CERSUDRAFT_98248</name>
</gene>
<dbReference type="AlphaFoldDB" id="M2R425"/>
<feature type="region of interest" description="Disordered" evidence="1">
    <location>
        <begin position="18"/>
        <end position="47"/>
    </location>
</feature>
<evidence type="ECO:0000256" key="1">
    <source>
        <dbReference type="SAM" id="MobiDB-lite"/>
    </source>
</evidence>
<name>M2R425_CERS8</name>
<keyword evidence="3" id="KW-1185">Reference proteome</keyword>
<proteinExistence type="predicted"/>
<dbReference type="EMBL" id="KB445805">
    <property type="protein sequence ID" value="EMD33686.1"/>
    <property type="molecule type" value="Genomic_DNA"/>
</dbReference>
<evidence type="ECO:0000313" key="3">
    <source>
        <dbReference type="Proteomes" id="UP000016930"/>
    </source>
</evidence>
<dbReference type="Proteomes" id="UP000016930">
    <property type="component" value="Unassembled WGS sequence"/>
</dbReference>
<accession>M2R425</accession>
<reference evidence="2 3" key="1">
    <citation type="journal article" date="2012" name="Proc. Natl. Acad. Sci. U.S.A.">
        <title>Comparative genomics of Ceriporiopsis subvermispora and Phanerochaete chrysosporium provide insight into selective ligninolysis.</title>
        <authorList>
            <person name="Fernandez-Fueyo E."/>
            <person name="Ruiz-Duenas F.J."/>
            <person name="Ferreira P."/>
            <person name="Floudas D."/>
            <person name="Hibbett D.S."/>
            <person name="Canessa P."/>
            <person name="Larrondo L.F."/>
            <person name="James T.Y."/>
            <person name="Seelenfreund D."/>
            <person name="Lobos S."/>
            <person name="Polanco R."/>
            <person name="Tello M."/>
            <person name="Honda Y."/>
            <person name="Watanabe T."/>
            <person name="Watanabe T."/>
            <person name="Ryu J.S."/>
            <person name="Kubicek C.P."/>
            <person name="Schmoll M."/>
            <person name="Gaskell J."/>
            <person name="Hammel K.E."/>
            <person name="St John F.J."/>
            <person name="Vanden Wymelenberg A."/>
            <person name="Sabat G."/>
            <person name="Splinter BonDurant S."/>
            <person name="Syed K."/>
            <person name="Yadav J.S."/>
            <person name="Doddapaneni H."/>
            <person name="Subramanian V."/>
            <person name="Lavin J.L."/>
            <person name="Oguiza J.A."/>
            <person name="Perez G."/>
            <person name="Pisabarro A.G."/>
            <person name="Ramirez L."/>
            <person name="Santoyo F."/>
            <person name="Master E."/>
            <person name="Coutinho P.M."/>
            <person name="Henrissat B."/>
            <person name="Lombard V."/>
            <person name="Magnuson J.K."/>
            <person name="Kuees U."/>
            <person name="Hori C."/>
            <person name="Igarashi K."/>
            <person name="Samejima M."/>
            <person name="Held B.W."/>
            <person name="Barry K.W."/>
            <person name="LaButti K.M."/>
            <person name="Lapidus A."/>
            <person name="Lindquist E.A."/>
            <person name="Lucas S.M."/>
            <person name="Riley R."/>
            <person name="Salamov A.A."/>
            <person name="Hoffmeister D."/>
            <person name="Schwenk D."/>
            <person name="Hadar Y."/>
            <person name="Yarden O."/>
            <person name="de Vries R.P."/>
            <person name="Wiebenga A."/>
            <person name="Stenlid J."/>
            <person name="Eastwood D."/>
            <person name="Grigoriev I.V."/>
            <person name="Berka R.M."/>
            <person name="Blanchette R.A."/>
            <person name="Kersten P."/>
            <person name="Martinez A.T."/>
            <person name="Vicuna R."/>
            <person name="Cullen D."/>
        </authorList>
    </citation>
    <scope>NUCLEOTIDE SEQUENCE [LARGE SCALE GENOMIC DNA]</scope>
    <source>
        <strain evidence="2 3">B</strain>
    </source>
</reference>
<evidence type="ECO:0000313" key="2">
    <source>
        <dbReference type="EMBL" id="EMD33686.1"/>
    </source>
</evidence>